<evidence type="ECO:0000256" key="1">
    <source>
        <dbReference type="SAM" id="MobiDB-lite"/>
    </source>
</evidence>
<sequence length="329" mass="36537">MTNKMTKELLRWEDSPGLEHHCPKCQTPLNNPRAKHTCYLKHVEVCRLFHQHFFMIGQAHNCDTCRRNNSAHNERHRQLALLLRQLVQLQQEQGIEPSGCSGSPFSPTSKRASISSFADNDPETIPKLKKRERKKAKKRIKALRGGDALTTAEVAVVEAALHPPSRNNSTSSASSSSTNAPESSSQSTDSDDSEPIPASPTSPTSPMSPATPITENPSFASLMNANKAFHPDVNGKLNSTRMALQTKLLSVLDETYPPLDVSVENAMHALNITDNDAKTPKCIAELVAKIKEAIKEDLFCAECDVRKFRLREAGWYRFVNRSVLALREE</sequence>
<organism evidence="2 3">
    <name type="scientific">Aureobasidium uvarum</name>
    <dbReference type="NCBI Taxonomy" id="2773716"/>
    <lineage>
        <taxon>Eukaryota</taxon>
        <taxon>Fungi</taxon>
        <taxon>Dikarya</taxon>
        <taxon>Ascomycota</taxon>
        <taxon>Pezizomycotina</taxon>
        <taxon>Dothideomycetes</taxon>
        <taxon>Dothideomycetidae</taxon>
        <taxon>Dothideales</taxon>
        <taxon>Saccotheciaceae</taxon>
        <taxon>Aureobasidium</taxon>
    </lineage>
</organism>
<dbReference type="AlphaFoldDB" id="A0A9N8KDT1"/>
<feature type="region of interest" description="Disordered" evidence="1">
    <location>
        <begin position="161"/>
        <end position="217"/>
    </location>
</feature>
<accession>A0A9N8KDT1</accession>
<dbReference type="OrthoDB" id="3642840at2759"/>
<feature type="compositionally biased region" description="Low complexity" evidence="1">
    <location>
        <begin position="195"/>
        <end position="214"/>
    </location>
</feature>
<reference evidence="2" key="1">
    <citation type="submission" date="2020-06" db="EMBL/GenBank/DDBJ databases">
        <authorList>
            <person name="Onetto C."/>
        </authorList>
    </citation>
    <scope>NUCLEOTIDE SEQUENCE</scope>
</reference>
<feature type="compositionally biased region" description="Polar residues" evidence="1">
    <location>
        <begin position="100"/>
        <end position="118"/>
    </location>
</feature>
<protein>
    <submittedName>
        <fullName evidence="2">Uncharacterized protein</fullName>
    </submittedName>
</protein>
<dbReference type="Proteomes" id="UP000745764">
    <property type="component" value="Unassembled WGS sequence"/>
</dbReference>
<feature type="compositionally biased region" description="Low complexity" evidence="1">
    <location>
        <begin position="161"/>
        <end position="188"/>
    </location>
</feature>
<dbReference type="EMBL" id="CAINUL010000003">
    <property type="protein sequence ID" value="CAD0108871.1"/>
    <property type="molecule type" value="Genomic_DNA"/>
</dbReference>
<evidence type="ECO:0000313" key="2">
    <source>
        <dbReference type="EMBL" id="CAD0108871.1"/>
    </source>
</evidence>
<name>A0A9N8KDT1_9PEZI</name>
<feature type="region of interest" description="Disordered" evidence="1">
    <location>
        <begin position="94"/>
        <end position="144"/>
    </location>
</feature>
<proteinExistence type="predicted"/>
<evidence type="ECO:0000313" key="3">
    <source>
        <dbReference type="Proteomes" id="UP000745764"/>
    </source>
</evidence>
<comment type="caution">
    <text evidence="2">The sequence shown here is derived from an EMBL/GenBank/DDBJ whole genome shotgun (WGS) entry which is preliminary data.</text>
</comment>
<gene>
    <name evidence="2" type="ORF">AWRI4620_LOCUS3126</name>
</gene>
<feature type="compositionally biased region" description="Basic residues" evidence="1">
    <location>
        <begin position="127"/>
        <end position="142"/>
    </location>
</feature>
<keyword evidence="3" id="KW-1185">Reference proteome</keyword>